<keyword evidence="4" id="KW-1185">Reference proteome</keyword>
<dbReference type="Gene3D" id="3.40.30.10">
    <property type="entry name" value="Glutaredoxin"/>
    <property type="match status" value="1"/>
</dbReference>
<organism evidence="3 4">
    <name type="scientific">Alkalicoccus daliensis</name>
    <dbReference type="NCBI Taxonomy" id="745820"/>
    <lineage>
        <taxon>Bacteria</taxon>
        <taxon>Bacillati</taxon>
        <taxon>Bacillota</taxon>
        <taxon>Bacilli</taxon>
        <taxon>Bacillales</taxon>
        <taxon>Bacillaceae</taxon>
        <taxon>Alkalicoccus</taxon>
    </lineage>
</organism>
<dbReference type="AlphaFoldDB" id="A0A1H0GX45"/>
<dbReference type="InterPro" id="IPR036249">
    <property type="entry name" value="Thioredoxin-like_sf"/>
</dbReference>
<dbReference type="OrthoDB" id="9812811at2"/>
<sequence>MAVQIGEEAPDFKLPSTNRQDIALSDYRGKKNVLIAFFPIAFTPG</sequence>
<dbReference type="EMBL" id="FNIL01000007">
    <property type="protein sequence ID" value="SDO11616.1"/>
    <property type="molecule type" value="Genomic_DNA"/>
</dbReference>
<proteinExistence type="predicted"/>
<evidence type="ECO:0000313" key="4">
    <source>
        <dbReference type="Proteomes" id="UP000198778"/>
    </source>
</evidence>
<dbReference type="InterPro" id="IPR000866">
    <property type="entry name" value="AhpC/TSA"/>
</dbReference>
<dbReference type="GO" id="GO:0016209">
    <property type="term" value="F:antioxidant activity"/>
    <property type="evidence" value="ECO:0007669"/>
    <property type="project" value="InterPro"/>
</dbReference>
<name>A0A1H0GX45_9BACI</name>
<feature type="domain" description="Alkyl hydroperoxide reductase subunit C/ Thiol specific antioxidant" evidence="2">
    <location>
        <begin position="5"/>
        <end position="45"/>
    </location>
</feature>
<gene>
    <name evidence="3" type="ORF">SAMN04488053_10781</name>
</gene>
<reference evidence="4" key="1">
    <citation type="submission" date="2016-10" db="EMBL/GenBank/DDBJ databases">
        <authorList>
            <person name="Varghese N."/>
            <person name="Submissions S."/>
        </authorList>
    </citation>
    <scope>NUCLEOTIDE SEQUENCE [LARGE SCALE GENOMIC DNA]</scope>
    <source>
        <strain evidence="4">CGMCC 1.10369</strain>
    </source>
</reference>
<evidence type="ECO:0000313" key="3">
    <source>
        <dbReference type="EMBL" id="SDO11616.1"/>
    </source>
</evidence>
<dbReference type="STRING" id="745820.SAMN04488053_10781"/>
<evidence type="ECO:0000259" key="2">
    <source>
        <dbReference type="Pfam" id="PF00578"/>
    </source>
</evidence>
<dbReference type="Proteomes" id="UP000198778">
    <property type="component" value="Unassembled WGS sequence"/>
</dbReference>
<protein>
    <submittedName>
        <fullName evidence="3">AhpC/TSA family protein</fullName>
    </submittedName>
</protein>
<dbReference type="Pfam" id="PF00578">
    <property type="entry name" value="AhpC-TSA"/>
    <property type="match status" value="1"/>
</dbReference>
<accession>A0A1H0GX45</accession>
<dbReference type="GO" id="GO:0016491">
    <property type="term" value="F:oxidoreductase activity"/>
    <property type="evidence" value="ECO:0007669"/>
    <property type="project" value="InterPro"/>
</dbReference>
<keyword evidence="1" id="KW-1015">Disulfide bond</keyword>
<evidence type="ECO:0000256" key="1">
    <source>
        <dbReference type="ARBA" id="ARBA00023157"/>
    </source>
</evidence>
<dbReference type="SUPFAM" id="SSF52833">
    <property type="entry name" value="Thioredoxin-like"/>
    <property type="match status" value="1"/>
</dbReference>